<dbReference type="Proteomes" id="UP000234483">
    <property type="component" value="Unassembled WGS sequence"/>
</dbReference>
<protein>
    <submittedName>
        <fullName evidence="2">Uncharacterized protein</fullName>
    </submittedName>
</protein>
<gene>
    <name evidence="1" type="ORF">C1707_09210</name>
    <name evidence="2" type="ORF">CFHF_14895</name>
</gene>
<dbReference type="KEGG" id="cfh:C1707_09210"/>
<dbReference type="OrthoDB" id="7192019at2"/>
<dbReference type="Proteomes" id="UP000281192">
    <property type="component" value="Chromosome"/>
</dbReference>
<proteinExistence type="predicted"/>
<evidence type="ECO:0000313" key="1">
    <source>
        <dbReference type="EMBL" id="AYV46426.1"/>
    </source>
</evidence>
<evidence type="ECO:0000313" key="3">
    <source>
        <dbReference type="Proteomes" id="UP000234483"/>
    </source>
</evidence>
<sequence length="131" mass="14520">MIILLAAALLVDFTPPREGGEAFRDAVLADAARSTPYRGSAAGNWYLAAGGDRSRLRVEDFECRQPAGRRNCRFTLIREGGPVELRGAMVPDRLTCTARFRRGRDGRWFVDQMSALRRAGNIDTTMRCQGA</sequence>
<evidence type="ECO:0000313" key="2">
    <source>
        <dbReference type="EMBL" id="PLR12723.1"/>
    </source>
</evidence>
<evidence type="ECO:0000313" key="4">
    <source>
        <dbReference type="Proteomes" id="UP000281192"/>
    </source>
</evidence>
<name>A0A2N5CRV1_9CAUL</name>
<reference evidence="1 4" key="2">
    <citation type="submission" date="2018-01" db="EMBL/GenBank/DDBJ databases">
        <title>Complete genome sequence of Caulobacter flavus RHGG3.</title>
        <authorList>
            <person name="Yang E."/>
        </authorList>
    </citation>
    <scope>NUCLEOTIDE SEQUENCE [LARGE SCALE GENOMIC DNA]</scope>
    <source>
        <strain evidence="1 4">RHGG3</strain>
    </source>
</reference>
<dbReference type="EMBL" id="PJRQ01000030">
    <property type="protein sequence ID" value="PLR12723.1"/>
    <property type="molecule type" value="Genomic_DNA"/>
</dbReference>
<organism evidence="2 3">
    <name type="scientific">Caulobacter flavus</name>
    <dbReference type="NCBI Taxonomy" id="1679497"/>
    <lineage>
        <taxon>Bacteria</taxon>
        <taxon>Pseudomonadati</taxon>
        <taxon>Pseudomonadota</taxon>
        <taxon>Alphaproteobacteria</taxon>
        <taxon>Caulobacterales</taxon>
        <taxon>Caulobacteraceae</taxon>
        <taxon>Caulobacter</taxon>
    </lineage>
</organism>
<keyword evidence="4" id="KW-1185">Reference proteome</keyword>
<reference evidence="2 3" key="1">
    <citation type="submission" date="2017-12" db="EMBL/GenBank/DDBJ databases">
        <title>The genome sequence of Caulobacter flavus CGMCC1 15093.</title>
        <authorList>
            <person name="Gao J."/>
            <person name="Mao X."/>
            <person name="Sun J."/>
        </authorList>
    </citation>
    <scope>NUCLEOTIDE SEQUENCE [LARGE SCALE GENOMIC DNA]</scope>
    <source>
        <strain evidence="2 3">CGMCC1 15093</strain>
    </source>
</reference>
<dbReference type="RefSeq" id="WP_101713788.1">
    <property type="nucleotide sequence ID" value="NZ_CP026100.1"/>
</dbReference>
<dbReference type="EMBL" id="CP026100">
    <property type="protein sequence ID" value="AYV46426.1"/>
    <property type="molecule type" value="Genomic_DNA"/>
</dbReference>
<dbReference type="AlphaFoldDB" id="A0A2N5CRV1"/>
<accession>A0A2N5CRV1</accession>